<evidence type="ECO:0000256" key="5">
    <source>
        <dbReference type="PROSITE-ProRule" id="PRU00175"/>
    </source>
</evidence>
<feature type="region of interest" description="Disordered" evidence="6">
    <location>
        <begin position="1138"/>
        <end position="1187"/>
    </location>
</feature>
<evidence type="ECO:0000313" key="9">
    <source>
        <dbReference type="EMBL" id="OIS99581.1"/>
    </source>
</evidence>
<feature type="domain" description="RING-type" evidence="8">
    <location>
        <begin position="33"/>
        <end position="72"/>
    </location>
</feature>
<dbReference type="Pfam" id="PF00628">
    <property type="entry name" value="PHD"/>
    <property type="match status" value="1"/>
</dbReference>
<dbReference type="Pfam" id="PF22936">
    <property type="entry name" value="Pol_BBD"/>
    <property type="match status" value="1"/>
</dbReference>
<dbReference type="InterPro" id="IPR011011">
    <property type="entry name" value="Znf_FYVE_PHD"/>
</dbReference>
<sequence>MGMELFTEAMPEEENCYFDENNDDYSSLDGERCGICMDVVIDRGVLDCCQHWFCFTCIDNWATITNLCPLCQSEFQLITCVPVFDTIGGSQTDEDLYTRDDDWSIEGKTNTLSFPSYYIDENAVVCLDGDGCKVRAGSVTNDGDLNLDTSIACDSCDIWYHAFCVGFDTEDTSESSWLCPRCVDKIPESSVSNKKFGPENASNNCLIEASFSGEVSVSVADAGETAVVVSIVERNKQGEVPDRNLSNLDPKEAINTGILIPDSVPDTPNIELSLSQNECPDTVQLSATPVDVKPDASTQLFSDELIQPNLDLHLGLSVNSFSACNVDTTDTKVAGDQVLQTARQKNVLGCPRPGEKVMPDKNEDKVVASGAKRKRRENRNADDGGIRAKAESAYYPKRAKVEGSGELINTKDQPPGSVSDNSDKSLVTILKDDKLKCNPENKNLGTDIMDIVQGTGRKTLKKLVHSNQDEMSSKQRENAARLRVKKIMRRTGDEDSSVLVEKLRKEIREAVRNKSSGDKGENQLDPKLLTAFRAVVTGSTTETKKSSVDLKAKRSLLQKGKVRENLTKKIYGIGGRRRRAWTRDCEIEFWKHRCSKMSKPEKIQTLKSVLDLLRDDSKTAETKHVNEGEGKSSILSRLYLADSSVFPRKEDIKPVSSLTIVAADQNKQNGLTSNTSTSFPSPFNIVPPVNVASVMVASPLEIKGAKISVLTTKADATRNVLSIKGAERPFASASSGSKLCIKEEAAVKCDNTKSDKRKWALEVLARKTAATSKSGALENEEDSAVLKHNHPLLAQLPKDMRPALAASRHNKIPMSVRMTCYLVWEKARTLYTNDISRFYDAISRMTSLKKQELDMSTYLGQVQAVMEEFEKLMPVSASIEKQLEQRQKMFLVLTLVGLPNDLDSTDTSVAGNSFACVAQSSTLGPWVVDLGASGHIARNKSLLLNIVYSQSLPTVTLANGFQTKAKGVGQANPLSSVTLDSVLYVPGCPFSLASVSCLTRALYCACYLINRMPSSPIQNQIPYSVLFPQSPLYSLPSCVFGSTCFVHNLALGKDKLALRALKCVFLGYSRVQKRYRCYSPILRRYLMLAGVTFFESKPFFTSSDHLDIYEVLPIPTFEKFTIAPPSPSATEALPIPTVEESSVAPPRSPATGPPLLTYHHRPRPASDPPDSRLAPDPAPTADLSLPSTPIALRKGGSLLEQPPRFVAQGESRGLVCRLRRSLYGLKQSPRAWYGKFSTVIQEFDMARSEADHSVFYRHSDSSLCIYLVVYGDNIVITGNDQDSITKLKQHLFQHFQTKDLGILKYFLGIEAAQSSSGIVISQRKYALDILEETGMTGCRSIDTPMDPNSKLLPGQREPLSDPARYRRLVGSPSDRCSASGYCVLVGGNLVSWKSKKQNVVARSSAEAEYRAMAMATCELIWIKQLLKELKFGDISQMEVAQLHRLTEHFLRKANLSVMRRTAETELAIADAVNIEKEVADRSNSKLVYINLCSQELLRRSDNASNVGVAESNPCQTSEVLTNSSEELSEVHSSDPAVNEALRNAGLLSDSPPNSPNCPLEEDKEEICVSKEVEDHGPENVFEVDAPPELDIYGDFEYNLEDDDFSGAGTSMISVLQQGESKMKVVFSTINPVGDDGSMELQNHEKQDILEGPVDSSSLIGCEPSGRVGSSTAAGKTENCLIHSSLIDEELSGVDCEELYGPDKEPLIEKYPEMASLKLNELAMNDEVQQSNGVDESKQASKSAEQGNDSSSTASKCPNSPSQLARNENLQVNKISKSRAEKESGSSNSVSTKVEAYVKEHIRPLCKSGVISVEQYRWAVGKTTEKVMKYHPKDKKANFLIKEGEKIKKLAEQYIEAAQHATKD</sequence>
<dbReference type="SMART" id="SM00184">
    <property type="entry name" value="RING"/>
    <property type="match status" value="2"/>
</dbReference>
<evidence type="ECO:0000256" key="6">
    <source>
        <dbReference type="SAM" id="MobiDB-lite"/>
    </source>
</evidence>
<keyword evidence="4" id="KW-0862">Zinc</keyword>
<dbReference type="Pfam" id="PF25597">
    <property type="entry name" value="SH3_retrovirus"/>
    <property type="match status" value="1"/>
</dbReference>
<dbReference type="Gramene" id="OIS99581">
    <property type="protein sequence ID" value="OIS99581"/>
    <property type="gene ID" value="A4A49_22393"/>
</dbReference>
<dbReference type="SUPFAM" id="SSF57850">
    <property type="entry name" value="RING/U-box"/>
    <property type="match status" value="1"/>
</dbReference>
<dbReference type="InterPro" id="IPR054722">
    <property type="entry name" value="PolX-like_BBD"/>
</dbReference>
<keyword evidence="2" id="KW-0378">Hydrolase</keyword>
<keyword evidence="1" id="KW-0479">Metal-binding</keyword>
<dbReference type="SMART" id="SM00249">
    <property type="entry name" value="PHD"/>
    <property type="match status" value="1"/>
</dbReference>
<dbReference type="Pfam" id="PF13639">
    <property type="entry name" value="zf-RING_2"/>
    <property type="match status" value="1"/>
</dbReference>
<keyword evidence="2" id="KW-0645">Protease</keyword>
<dbReference type="InterPro" id="IPR043502">
    <property type="entry name" value="DNA/RNA_pol_sf"/>
</dbReference>
<dbReference type="InterPro" id="IPR001965">
    <property type="entry name" value="Znf_PHD"/>
</dbReference>
<dbReference type="PANTHER" id="PTHR15315:SF26">
    <property type="entry name" value="E3 UBIQUITIN-PROTEIN LIGASE NRDP1"/>
    <property type="match status" value="1"/>
</dbReference>
<keyword evidence="2" id="KW-0064">Aspartyl protease</keyword>
<dbReference type="InterPro" id="IPR019787">
    <property type="entry name" value="Znf_PHD-finger"/>
</dbReference>
<dbReference type="Pfam" id="PF07727">
    <property type="entry name" value="RVT_2"/>
    <property type="match status" value="1"/>
</dbReference>
<keyword evidence="10" id="KW-1185">Reference proteome</keyword>
<reference evidence="9" key="1">
    <citation type="submission" date="2016-11" db="EMBL/GenBank/DDBJ databases">
        <title>The genome of Nicotiana attenuata.</title>
        <authorList>
            <person name="Xu S."/>
            <person name="Brockmoeller T."/>
            <person name="Gaquerel E."/>
            <person name="Navarro A."/>
            <person name="Kuhl H."/>
            <person name="Gase K."/>
            <person name="Ling Z."/>
            <person name="Zhou W."/>
            <person name="Kreitzer C."/>
            <person name="Stanke M."/>
            <person name="Tang H."/>
            <person name="Lyons E."/>
            <person name="Pandey P."/>
            <person name="Pandey S.P."/>
            <person name="Timmermann B."/>
            <person name="Baldwin I.T."/>
        </authorList>
    </citation>
    <scope>NUCLEOTIDE SEQUENCE [LARGE SCALE GENOMIC DNA]</scope>
    <source>
        <strain evidence="9">UT</strain>
    </source>
</reference>
<dbReference type="GO" id="GO:0008270">
    <property type="term" value="F:zinc ion binding"/>
    <property type="evidence" value="ECO:0007669"/>
    <property type="project" value="UniProtKB-KW"/>
</dbReference>
<dbReference type="PROSITE" id="PS50089">
    <property type="entry name" value="ZF_RING_2"/>
    <property type="match status" value="1"/>
</dbReference>
<dbReference type="Proteomes" id="UP000187609">
    <property type="component" value="Unassembled WGS sequence"/>
</dbReference>
<evidence type="ECO:0000256" key="3">
    <source>
        <dbReference type="ARBA" id="ARBA00022771"/>
    </source>
</evidence>
<dbReference type="Gene3D" id="3.30.40.10">
    <property type="entry name" value="Zinc/RING finger domain, C3HC4 (zinc finger)"/>
    <property type="match status" value="2"/>
</dbReference>
<feature type="region of interest" description="Disordered" evidence="6">
    <location>
        <begin position="365"/>
        <end position="386"/>
    </location>
</feature>
<dbReference type="PROSITE" id="PS00518">
    <property type="entry name" value="ZF_RING_1"/>
    <property type="match status" value="1"/>
</dbReference>
<keyword evidence="3 5" id="KW-0863">Zinc-finger</keyword>
<dbReference type="SUPFAM" id="SSF56672">
    <property type="entry name" value="DNA/RNA polymerases"/>
    <property type="match status" value="1"/>
</dbReference>
<gene>
    <name evidence="9" type="ORF">A4A49_22393</name>
</gene>
<evidence type="ECO:0000259" key="8">
    <source>
        <dbReference type="PROSITE" id="PS50089"/>
    </source>
</evidence>
<dbReference type="GO" id="GO:0004190">
    <property type="term" value="F:aspartic-type endopeptidase activity"/>
    <property type="evidence" value="ECO:0007669"/>
    <property type="project" value="UniProtKB-KW"/>
</dbReference>
<evidence type="ECO:0000256" key="1">
    <source>
        <dbReference type="ARBA" id="ARBA00022723"/>
    </source>
</evidence>
<dbReference type="InterPro" id="IPR013103">
    <property type="entry name" value="RVT_2"/>
</dbReference>
<dbReference type="InterPro" id="IPR057670">
    <property type="entry name" value="SH3_retrovirus"/>
</dbReference>
<organism evidence="9 10">
    <name type="scientific">Nicotiana attenuata</name>
    <name type="common">Coyote tobacco</name>
    <dbReference type="NCBI Taxonomy" id="49451"/>
    <lineage>
        <taxon>Eukaryota</taxon>
        <taxon>Viridiplantae</taxon>
        <taxon>Streptophyta</taxon>
        <taxon>Embryophyta</taxon>
        <taxon>Tracheophyta</taxon>
        <taxon>Spermatophyta</taxon>
        <taxon>Magnoliopsida</taxon>
        <taxon>eudicotyledons</taxon>
        <taxon>Gunneridae</taxon>
        <taxon>Pentapetalae</taxon>
        <taxon>asterids</taxon>
        <taxon>lamiids</taxon>
        <taxon>Solanales</taxon>
        <taxon>Solanaceae</taxon>
        <taxon>Nicotianoideae</taxon>
        <taxon>Nicotianeae</taxon>
        <taxon>Nicotiana</taxon>
    </lineage>
</organism>
<dbReference type="InterPro" id="IPR001841">
    <property type="entry name" value="Znf_RING"/>
</dbReference>
<dbReference type="PROSITE" id="PS50016">
    <property type="entry name" value="ZF_PHD_2"/>
    <property type="match status" value="1"/>
</dbReference>
<evidence type="ECO:0000259" key="7">
    <source>
        <dbReference type="PROSITE" id="PS50016"/>
    </source>
</evidence>
<evidence type="ECO:0000256" key="4">
    <source>
        <dbReference type="ARBA" id="ARBA00022833"/>
    </source>
</evidence>
<evidence type="ECO:0000313" key="10">
    <source>
        <dbReference type="Proteomes" id="UP000187609"/>
    </source>
</evidence>
<dbReference type="GO" id="GO:0016567">
    <property type="term" value="P:protein ubiquitination"/>
    <property type="evidence" value="ECO:0007669"/>
    <property type="project" value="TreeGrafter"/>
</dbReference>
<comment type="caution">
    <text evidence="9">The sequence shown here is derived from an EMBL/GenBank/DDBJ whole genome shotgun (WGS) entry which is preliminary data.</text>
</comment>
<feature type="region of interest" description="Disordered" evidence="6">
    <location>
        <begin position="404"/>
        <end position="423"/>
    </location>
</feature>
<protein>
    <submittedName>
        <fullName evidence="9">Uncharacterized protein</fullName>
    </submittedName>
</protein>
<dbReference type="STRING" id="49451.A0A1J6I3E2"/>
<accession>A0A1J6I3E2</accession>
<dbReference type="InterPro" id="IPR013083">
    <property type="entry name" value="Znf_RING/FYVE/PHD"/>
</dbReference>
<feature type="domain" description="PHD-type" evidence="7">
    <location>
        <begin position="65"/>
        <end position="185"/>
    </location>
</feature>
<feature type="region of interest" description="Disordered" evidence="6">
    <location>
        <begin position="1729"/>
        <end position="1768"/>
    </location>
</feature>
<proteinExistence type="predicted"/>
<dbReference type="InterPro" id="IPR017907">
    <property type="entry name" value="Znf_RING_CS"/>
</dbReference>
<dbReference type="CDD" id="cd09272">
    <property type="entry name" value="RNase_HI_RT_Ty1"/>
    <property type="match status" value="1"/>
</dbReference>
<feature type="compositionally biased region" description="Polar residues" evidence="6">
    <location>
        <begin position="410"/>
        <end position="420"/>
    </location>
</feature>
<evidence type="ECO:0000256" key="2">
    <source>
        <dbReference type="ARBA" id="ARBA00022750"/>
    </source>
</evidence>
<dbReference type="SUPFAM" id="SSF57903">
    <property type="entry name" value="FYVE/PHD zinc finger"/>
    <property type="match status" value="1"/>
</dbReference>
<dbReference type="EMBL" id="MJEQ01037190">
    <property type="protein sequence ID" value="OIS99581.1"/>
    <property type="molecule type" value="Genomic_DNA"/>
</dbReference>
<dbReference type="PANTHER" id="PTHR15315">
    <property type="entry name" value="RING FINGER PROTEIN 41, 151"/>
    <property type="match status" value="1"/>
</dbReference>
<dbReference type="GO" id="GO:0061630">
    <property type="term" value="F:ubiquitin protein ligase activity"/>
    <property type="evidence" value="ECO:0007669"/>
    <property type="project" value="TreeGrafter"/>
</dbReference>
<name>A0A1J6I3E2_NICAT</name>